<dbReference type="GeneID" id="28340376"/>
<dbReference type="Proteomes" id="UP000203626">
    <property type="component" value="Segment"/>
</dbReference>
<reference evidence="11 12" key="1">
    <citation type="journal article" date="2016" name="J. Gen. Virol.">
        <title>Genomic characterization of a novel poxvirus from a flying fox: evidence for a new genus?</title>
        <authorList>
            <person name="O'Dea M.A."/>
            <person name="Tu S.L."/>
            <person name="Pang S."/>
            <person name="De Ridder T."/>
            <person name="Jackson B."/>
            <person name="Upton C."/>
        </authorList>
    </citation>
    <scope>NUCLEOTIDE SEQUENCE [LARGE SCALE GENOMIC DNA]</scope>
    <source>
        <strain evidence="11 12">Australia</strain>
    </source>
</reference>
<dbReference type="EMBL" id="KU980965">
    <property type="protein sequence ID" value="ANS71133.1"/>
    <property type="molecule type" value="Genomic_DNA"/>
</dbReference>
<evidence type="ECO:0000313" key="11">
    <source>
        <dbReference type="EMBL" id="ANS71133.1"/>
    </source>
</evidence>
<keyword evidence="8 10" id="KW-0472">Membrane</keyword>
<dbReference type="GO" id="GO:0046718">
    <property type="term" value="P:symbiont entry into host cell"/>
    <property type="evidence" value="ECO:0007669"/>
    <property type="project" value="UniProtKB-KW"/>
</dbReference>
<dbReference type="Pfam" id="PF12575">
    <property type="entry name" value="Pox_EPC_I2-L1"/>
    <property type="match status" value="1"/>
</dbReference>
<organism evidence="11 12">
    <name type="scientific">Pteropox virus</name>
    <dbReference type="NCBI Taxonomy" id="1873698"/>
    <lineage>
        <taxon>Viruses</taxon>
        <taxon>Varidnaviria</taxon>
        <taxon>Bamfordvirae</taxon>
        <taxon>Nucleocytoviricota</taxon>
        <taxon>Pokkesviricetes</taxon>
        <taxon>Chitovirales</taxon>
        <taxon>Poxviridae</taxon>
        <taxon>Chordopoxvirinae</taxon>
        <taxon>Pteropopoxvirus</taxon>
        <taxon>Pteropopoxvirus pteropox</taxon>
    </lineage>
</organism>
<dbReference type="RefSeq" id="YP_009268764.1">
    <property type="nucleotide sequence ID" value="NC_030656.1"/>
</dbReference>
<protein>
    <submittedName>
        <fullName evidence="11">Imv membrane protein</fullName>
    </submittedName>
</protein>
<evidence type="ECO:0000256" key="10">
    <source>
        <dbReference type="SAM" id="Phobius"/>
    </source>
</evidence>
<dbReference type="PIRSF" id="PIRSF003766">
    <property type="entry name" value="VAC_I2L"/>
    <property type="match status" value="1"/>
</dbReference>
<keyword evidence="9" id="KW-1160">Virus entry into host cell</keyword>
<evidence type="ECO:0000313" key="12">
    <source>
        <dbReference type="Proteomes" id="UP000203626"/>
    </source>
</evidence>
<keyword evidence="6" id="KW-0426">Late protein</keyword>
<keyword evidence="5" id="KW-0946">Virion</keyword>
<evidence type="ECO:0000256" key="6">
    <source>
        <dbReference type="ARBA" id="ARBA00022921"/>
    </source>
</evidence>
<dbReference type="OrthoDB" id="28480at10239"/>
<evidence type="ECO:0000256" key="2">
    <source>
        <dbReference type="ARBA" id="ARBA00004381"/>
    </source>
</evidence>
<keyword evidence="12" id="KW-1185">Reference proteome</keyword>
<evidence type="ECO:0000256" key="3">
    <source>
        <dbReference type="ARBA" id="ARBA00022595"/>
    </source>
</evidence>
<sequence>MNKLYTAIFGVYISNPDDDFEKFINAVKSVIVDDDDTCKKKPCSLQSWIFFVIIFIILFISLVVLYLKLTQQH</sequence>
<evidence type="ECO:0000256" key="7">
    <source>
        <dbReference type="ARBA" id="ARBA00022989"/>
    </source>
</evidence>
<dbReference type="InterPro" id="IPR009175">
    <property type="entry name" value="Poxvirus_I2"/>
</dbReference>
<evidence type="ECO:0000256" key="4">
    <source>
        <dbReference type="ARBA" id="ARBA00022692"/>
    </source>
</evidence>
<name>A0A1B1MRE7_9POXV</name>
<keyword evidence="4 10" id="KW-0812">Transmembrane</keyword>
<gene>
    <name evidence="11" type="ORF">PTPV-Aus-049</name>
</gene>
<evidence type="ECO:0000256" key="1">
    <source>
        <dbReference type="ARBA" id="ARBA00004101"/>
    </source>
</evidence>
<evidence type="ECO:0000256" key="9">
    <source>
        <dbReference type="ARBA" id="ARBA00023296"/>
    </source>
</evidence>
<accession>A0A1B1MRE7</accession>
<feature type="transmembrane region" description="Helical" evidence="10">
    <location>
        <begin position="48"/>
        <end position="67"/>
    </location>
</feature>
<dbReference type="KEGG" id="vg:28340376"/>
<evidence type="ECO:0000256" key="8">
    <source>
        <dbReference type="ARBA" id="ARBA00023136"/>
    </source>
</evidence>
<comment type="subcellular location">
    <subcellularLocation>
        <location evidence="2">Virion membrane</location>
        <topology evidence="2">Single-pass membrane protein</topology>
    </subcellularLocation>
</comment>
<comment type="function">
    <text evidence="1">Late protein which probably plays a role in virus entry into the host cell.</text>
</comment>
<keyword evidence="3" id="KW-1162">Viral penetration into host cytoplasm</keyword>
<dbReference type="GO" id="GO:0055036">
    <property type="term" value="C:virion membrane"/>
    <property type="evidence" value="ECO:0007669"/>
    <property type="project" value="UniProtKB-SubCell"/>
</dbReference>
<evidence type="ECO:0000256" key="5">
    <source>
        <dbReference type="ARBA" id="ARBA00022844"/>
    </source>
</evidence>
<proteinExistence type="predicted"/>
<keyword evidence="7 10" id="KW-1133">Transmembrane helix</keyword>